<name>A0A392RRR7_9FABA</name>
<sequence>SVWWRELNAIVKLPGRVVSWFEEHLRKVAAWQETAKNLYFGRTRGWMKISLIFYLKSANLVARAKIPRCQIAVFSSGSYSLVTATGLG</sequence>
<protein>
    <submittedName>
        <fullName evidence="1">Uncharacterized protein</fullName>
    </submittedName>
</protein>
<dbReference type="Proteomes" id="UP000265520">
    <property type="component" value="Unassembled WGS sequence"/>
</dbReference>
<dbReference type="AlphaFoldDB" id="A0A392RRR7"/>
<evidence type="ECO:0000313" key="1">
    <source>
        <dbReference type="EMBL" id="MCI39313.1"/>
    </source>
</evidence>
<feature type="non-terminal residue" evidence="1">
    <location>
        <position position="1"/>
    </location>
</feature>
<proteinExistence type="predicted"/>
<comment type="caution">
    <text evidence="1">The sequence shown here is derived from an EMBL/GenBank/DDBJ whole genome shotgun (WGS) entry which is preliminary data.</text>
</comment>
<reference evidence="1 2" key="1">
    <citation type="journal article" date="2018" name="Front. Plant Sci.">
        <title>Red Clover (Trifolium pratense) and Zigzag Clover (T. medium) - A Picture of Genomic Similarities and Differences.</title>
        <authorList>
            <person name="Dluhosova J."/>
            <person name="Istvanek J."/>
            <person name="Nedelnik J."/>
            <person name="Repkova J."/>
        </authorList>
    </citation>
    <scope>NUCLEOTIDE SEQUENCE [LARGE SCALE GENOMIC DNA]</scope>
    <source>
        <strain evidence="2">cv. 10/8</strain>
        <tissue evidence="1">Leaf</tissue>
    </source>
</reference>
<evidence type="ECO:0000313" key="2">
    <source>
        <dbReference type="Proteomes" id="UP000265520"/>
    </source>
</evidence>
<dbReference type="EMBL" id="LXQA010265993">
    <property type="protein sequence ID" value="MCI39313.1"/>
    <property type="molecule type" value="Genomic_DNA"/>
</dbReference>
<keyword evidence="2" id="KW-1185">Reference proteome</keyword>
<organism evidence="1 2">
    <name type="scientific">Trifolium medium</name>
    <dbReference type="NCBI Taxonomy" id="97028"/>
    <lineage>
        <taxon>Eukaryota</taxon>
        <taxon>Viridiplantae</taxon>
        <taxon>Streptophyta</taxon>
        <taxon>Embryophyta</taxon>
        <taxon>Tracheophyta</taxon>
        <taxon>Spermatophyta</taxon>
        <taxon>Magnoliopsida</taxon>
        <taxon>eudicotyledons</taxon>
        <taxon>Gunneridae</taxon>
        <taxon>Pentapetalae</taxon>
        <taxon>rosids</taxon>
        <taxon>fabids</taxon>
        <taxon>Fabales</taxon>
        <taxon>Fabaceae</taxon>
        <taxon>Papilionoideae</taxon>
        <taxon>50 kb inversion clade</taxon>
        <taxon>NPAAA clade</taxon>
        <taxon>Hologalegina</taxon>
        <taxon>IRL clade</taxon>
        <taxon>Trifolieae</taxon>
        <taxon>Trifolium</taxon>
    </lineage>
</organism>
<accession>A0A392RRR7</accession>